<proteinExistence type="predicted"/>
<dbReference type="Proteomes" id="UP000682733">
    <property type="component" value="Unassembled WGS sequence"/>
</dbReference>
<evidence type="ECO:0000313" key="3">
    <source>
        <dbReference type="Proteomes" id="UP000677228"/>
    </source>
</evidence>
<reference evidence="1" key="1">
    <citation type="submission" date="2021-02" db="EMBL/GenBank/DDBJ databases">
        <authorList>
            <person name="Nowell W R."/>
        </authorList>
    </citation>
    <scope>NUCLEOTIDE SEQUENCE</scope>
</reference>
<dbReference type="AlphaFoldDB" id="A0A8S2G2X2"/>
<dbReference type="EMBL" id="CAJOBA010077196">
    <property type="protein sequence ID" value="CAF4423564.1"/>
    <property type="molecule type" value="Genomic_DNA"/>
</dbReference>
<evidence type="ECO:0000313" key="2">
    <source>
        <dbReference type="EMBL" id="CAF4423564.1"/>
    </source>
</evidence>
<protein>
    <submittedName>
        <fullName evidence="1">Uncharacterized protein</fullName>
    </submittedName>
</protein>
<gene>
    <name evidence="1" type="ORF">OVA965_LOCUS42602</name>
    <name evidence="2" type="ORF">TMI583_LOCUS44568</name>
</gene>
<accession>A0A8S2G2X2</accession>
<feature type="non-terminal residue" evidence="1">
    <location>
        <position position="17"/>
    </location>
</feature>
<dbReference type="EMBL" id="CAJNOK010052963">
    <property type="protein sequence ID" value="CAF1610074.1"/>
    <property type="molecule type" value="Genomic_DNA"/>
</dbReference>
<dbReference type="Proteomes" id="UP000677228">
    <property type="component" value="Unassembled WGS sequence"/>
</dbReference>
<name>A0A8S2G2X2_9BILA</name>
<sequence>MFGTSEPSLSRGATRAR</sequence>
<evidence type="ECO:0000313" key="1">
    <source>
        <dbReference type="EMBL" id="CAF1610074.1"/>
    </source>
</evidence>
<comment type="caution">
    <text evidence="1">The sequence shown here is derived from an EMBL/GenBank/DDBJ whole genome shotgun (WGS) entry which is preliminary data.</text>
</comment>
<organism evidence="1 3">
    <name type="scientific">Didymodactylos carnosus</name>
    <dbReference type="NCBI Taxonomy" id="1234261"/>
    <lineage>
        <taxon>Eukaryota</taxon>
        <taxon>Metazoa</taxon>
        <taxon>Spiralia</taxon>
        <taxon>Gnathifera</taxon>
        <taxon>Rotifera</taxon>
        <taxon>Eurotatoria</taxon>
        <taxon>Bdelloidea</taxon>
        <taxon>Philodinida</taxon>
        <taxon>Philodinidae</taxon>
        <taxon>Didymodactylos</taxon>
    </lineage>
</organism>